<comment type="caution">
    <text evidence="2">The sequence shown here is derived from an EMBL/GenBank/DDBJ whole genome shotgun (WGS) entry which is preliminary data.</text>
</comment>
<dbReference type="Proteomes" id="UP001057291">
    <property type="component" value="Unassembled WGS sequence"/>
</dbReference>
<organism evidence="2 3">
    <name type="scientific">Collibacillus ludicampi</name>
    <dbReference type="NCBI Taxonomy" id="2771369"/>
    <lineage>
        <taxon>Bacteria</taxon>
        <taxon>Bacillati</taxon>
        <taxon>Bacillota</taxon>
        <taxon>Bacilli</taxon>
        <taxon>Bacillales</taxon>
        <taxon>Alicyclobacillaceae</taxon>
        <taxon>Collibacillus</taxon>
    </lineage>
</organism>
<dbReference type="GO" id="GO:0006629">
    <property type="term" value="P:lipid metabolic process"/>
    <property type="evidence" value="ECO:0007669"/>
    <property type="project" value="InterPro"/>
</dbReference>
<dbReference type="GO" id="GO:0008081">
    <property type="term" value="F:phosphoric diester hydrolase activity"/>
    <property type="evidence" value="ECO:0007669"/>
    <property type="project" value="InterPro"/>
</dbReference>
<dbReference type="PROSITE" id="PS51704">
    <property type="entry name" value="GP_PDE"/>
    <property type="match status" value="1"/>
</dbReference>
<dbReference type="CDD" id="cd08563">
    <property type="entry name" value="GDPD_TtGDE_like"/>
    <property type="match status" value="1"/>
</dbReference>
<dbReference type="InterPro" id="IPR017946">
    <property type="entry name" value="PLC-like_Pdiesterase_TIM-brl"/>
</dbReference>
<dbReference type="Pfam" id="PF03009">
    <property type="entry name" value="GDPD"/>
    <property type="match status" value="1"/>
</dbReference>
<feature type="domain" description="GP-PDE" evidence="1">
    <location>
        <begin position="3"/>
        <end position="239"/>
    </location>
</feature>
<keyword evidence="3" id="KW-1185">Reference proteome</keyword>
<dbReference type="AlphaFoldDB" id="A0AAV4LJX7"/>
<dbReference type="RefSeq" id="WP_282201004.1">
    <property type="nucleotide sequence ID" value="NZ_BOQE01000001.1"/>
</dbReference>
<evidence type="ECO:0000313" key="3">
    <source>
        <dbReference type="Proteomes" id="UP001057291"/>
    </source>
</evidence>
<dbReference type="PANTHER" id="PTHR46211:SF1">
    <property type="entry name" value="GLYCEROPHOSPHODIESTER PHOSPHODIESTERASE, CYTOPLASMIC"/>
    <property type="match status" value="1"/>
</dbReference>
<evidence type="ECO:0000259" key="1">
    <source>
        <dbReference type="PROSITE" id="PS51704"/>
    </source>
</evidence>
<accession>A0AAV4LJX7</accession>
<dbReference type="PANTHER" id="PTHR46211">
    <property type="entry name" value="GLYCEROPHOSPHORYL DIESTER PHOSPHODIESTERASE"/>
    <property type="match status" value="1"/>
</dbReference>
<reference evidence="2" key="1">
    <citation type="journal article" date="2023" name="Int. J. Syst. Evol. Microbiol.">
        <title>Collibacillus ludicampi gen. nov., sp. nov., a new soil bacterium of the family Alicyclobacillaceae.</title>
        <authorList>
            <person name="Jojima T."/>
            <person name="Ioku Y."/>
            <person name="Fukuta Y."/>
            <person name="Shirasaka N."/>
            <person name="Matsumura Y."/>
            <person name="Mori M."/>
        </authorList>
    </citation>
    <scope>NUCLEOTIDE SEQUENCE</scope>
    <source>
        <strain evidence="2">TP075</strain>
    </source>
</reference>
<name>A0AAV4LJX7_9BACL</name>
<dbReference type="EMBL" id="BOQE01000001">
    <property type="protein sequence ID" value="GIM48094.1"/>
    <property type="molecule type" value="Genomic_DNA"/>
</dbReference>
<dbReference type="InterPro" id="IPR030395">
    <property type="entry name" value="GP_PDE_dom"/>
</dbReference>
<gene>
    <name evidence="2" type="primary">glpQ_2</name>
    <name evidence="2" type="ORF">DNHGIG_36430</name>
</gene>
<proteinExistence type="predicted"/>
<sequence>MNNPCAAHRGWSNKAPENTLAAFQKAIEQPHIDMIELDVQLSRDGVPVVIHDFTLERTTNGTGYVGDYTLKELKQLDAGSWYSEAFAGETIPTFEEVLQLVKGKKKLNIELKCAGDWYPGIEKKVIELIRQYGMESSVVITSFHHANIREVSRLAPDLKKGLLIDGMPLLLDEQLEVTGATVLSMYYPFLTETFVRSYRDRGIEFIAWTIDQPEEMKRVAALDEGIVICTNEPERYLELRVYTEKT</sequence>
<dbReference type="Gene3D" id="3.20.20.190">
    <property type="entry name" value="Phosphatidylinositol (PI) phosphodiesterase"/>
    <property type="match status" value="1"/>
</dbReference>
<evidence type="ECO:0000313" key="2">
    <source>
        <dbReference type="EMBL" id="GIM48094.1"/>
    </source>
</evidence>
<protein>
    <submittedName>
        <fullName evidence="2">Glycerophosphoryl diester phosphodiesterase</fullName>
    </submittedName>
</protein>
<dbReference type="SUPFAM" id="SSF51695">
    <property type="entry name" value="PLC-like phosphodiesterases"/>
    <property type="match status" value="1"/>
</dbReference>